<feature type="compositionally biased region" description="Low complexity" evidence="4">
    <location>
        <begin position="294"/>
        <end position="310"/>
    </location>
</feature>
<dbReference type="Pfam" id="PF05029">
    <property type="entry name" value="TIMELESS_C"/>
    <property type="match status" value="1"/>
</dbReference>
<dbReference type="EMBL" id="OV651819">
    <property type="protein sequence ID" value="CAH1113831.1"/>
    <property type="molecule type" value="Genomic_DNA"/>
</dbReference>
<protein>
    <recommendedName>
        <fullName evidence="9">Timeless</fullName>
    </recommendedName>
</protein>
<dbReference type="InterPro" id="IPR044998">
    <property type="entry name" value="Timeless"/>
</dbReference>
<evidence type="ECO:0000256" key="3">
    <source>
        <dbReference type="ARBA" id="ARBA00023242"/>
    </source>
</evidence>
<feature type="compositionally biased region" description="Polar residues" evidence="4">
    <location>
        <begin position="366"/>
        <end position="386"/>
    </location>
</feature>
<dbReference type="GO" id="GO:0009649">
    <property type="term" value="P:entrainment of circadian clock"/>
    <property type="evidence" value="ECO:0007669"/>
    <property type="project" value="TreeGrafter"/>
</dbReference>
<evidence type="ECO:0000259" key="5">
    <source>
        <dbReference type="Pfam" id="PF04821"/>
    </source>
</evidence>
<keyword evidence="3" id="KW-0539">Nucleus</keyword>
<dbReference type="PANTHER" id="PTHR22940:SF5">
    <property type="entry name" value="PROTEIN TIMELESS"/>
    <property type="match status" value="1"/>
</dbReference>
<dbReference type="GO" id="GO:0003677">
    <property type="term" value="F:DNA binding"/>
    <property type="evidence" value="ECO:0007669"/>
    <property type="project" value="TreeGrafter"/>
</dbReference>
<dbReference type="GO" id="GO:0031298">
    <property type="term" value="C:replication fork protection complex"/>
    <property type="evidence" value="ECO:0007669"/>
    <property type="project" value="TreeGrafter"/>
</dbReference>
<accession>A0A9P0D922</accession>
<feature type="region of interest" description="Disordered" evidence="4">
    <location>
        <begin position="257"/>
        <end position="386"/>
    </location>
</feature>
<dbReference type="PANTHER" id="PTHR22940">
    <property type="entry name" value="TIMEOUT/TIMELESS-2"/>
    <property type="match status" value="1"/>
</dbReference>
<comment type="subcellular location">
    <subcellularLocation>
        <location evidence="1">Nucleus</location>
    </subcellularLocation>
</comment>
<evidence type="ECO:0000313" key="7">
    <source>
        <dbReference type="EMBL" id="CAH1113831.1"/>
    </source>
</evidence>
<dbReference type="GO" id="GO:0006281">
    <property type="term" value="P:DNA repair"/>
    <property type="evidence" value="ECO:0007669"/>
    <property type="project" value="TreeGrafter"/>
</dbReference>
<dbReference type="Proteomes" id="UP001153636">
    <property type="component" value="Chromosome 7"/>
</dbReference>
<feature type="compositionally biased region" description="Polar residues" evidence="4">
    <location>
        <begin position="279"/>
        <end position="292"/>
    </location>
</feature>
<sequence length="1192" mass="136448">MAWVTLANPMHNTFSSLFVQNGDSITINGNCLAILEKIFLRLVGEDSALRTFRRAIGFGQNIRRNLIPLLLYVKDDTKIADSTKIIDTIIKILVNLTIPVEYLLSVEAMSRTEVEKHTVFELNNLLTSSKEIFTDSKSTKALVDHMKFIVESHSQLDSDQCDSINNCLLLIRNILHVPENKAPASNGALGHTSMQNQIMWNLFTQNIDKIIIYLMSCPQKVYWGVTLVQLIALLYKDQHVGTLQKLLNLWLESSYSDSSDDNESNTSPPDQGSEDFSPLITSDPTSDSSDNGANDINKCNSNNINNNNTNRVITDREPMRVSQNRSKSLSSLKRNKSTETDTSSSGISSMGHSIECNDIYPDTIPEQPTQNTDLTKSPSVCQSNQSEISDCGYATQVENQESISTSSNEDDQKPVHQKPPTFQKTRYTSNKNRATTTLEKKELKRKKLVKRRKTNIITMKGLMHHLPTDEDIANILKEFTVDFLLKGYGTLVNDLYTELLSYSHVQIDTSHFLWLVTYFLKFAIQMELDPEHISSVLSQDIFNYLVFQGIWIYEELEISYMIPGIDLKPCLRRLHLVVTAIREFLQAIEAYQKMIHLCDSDKDHLAKLQYQIGKLSDLKMLFVLLIRQYNPNIQSRQYLQDLILTNHCFFLFLDNSYKTQEQHDNMMDHLKNFGTVEIMRQYGILLENFKENGEFVNNCIFTMMHHIGGDLNNVATLFQPTILKTFSQIWETDYELCDDWSDLMEYVIHKFMNTPGTHCVENSTRSVPVHLESDKISEQSPSECSSLDDILILFRWTKEEKENLIKYYNQNKESSDAIAKITEKYEQSGFKFKSQISVIQELLQQKIITENEYHELLSHHRIETIDYLPEDVNDSSKHIDEENSFSEDNLIDSDTKMIREYLNKENKGKFLCWLQNVLLEACYAKLVISKPDEFKNGNTLLEPSAYYFALLNLPIPLIPWTTEQSNILKYQPFVLLLHKLGFYLPLDTGKIFVRIPNFWTPDYMFSIAQLLGPINKDKLKFDVNKMKGADKNTIFGTKSNIPASFCDAGKFSVPEKKLTPSMCRFTPLPNSTEWFQSILRKRLPISTMDCYEPISSTSQLSIAIPENDIASGHLPPPELAIVCKSDMSMDCLHYHLHDTHMDHTANLGSEVERNSNCDTASMASDLTRMCVSDEDEKVDKVILVLNSSDKHA</sequence>
<feature type="region of interest" description="Disordered" evidence="4">
    <location>
        <begin position="399"/>
        <end position="432"/>
    </location>
</feature>
<dbReference type="InterPro" id="IPR007725">
    <property type="entry name" value="TIMELESS_C"/>
</dbReference>
<evidence type="ECO:0000259" key="6">
    <source>
        <dbReference type="Pfam" id="PF05029"/>
    </source>
</evidence>
<gene>
    <name evidence="7" type="ORF">PSYICH_LOCUS13974</name>
</gene>
<comment type="similarity">
    <text evidence="2">Belongs to the timeless family.</text>
</comment>
<dbReference type="AlphaFoldDB" id="A0A9P0D922"/>
<evidence type="ECO:0000256" key="2">
    <source>
        <dbReference type="ARBA" id="ARBA00008174"/>
    </source>
</evidence>
<dbReference type="GO" id="GO:0043111">
    <property type="term" value="P:replication fork arrest"/>
    <property type="evidence" value="ECO:0007669"/>
    <property type="project" value="TreeGrafter"/>
</dbReference>
<dbReference type="GO" id="GO:0000076">
    <property type="term" value="P:DNA replication checkpoint signaling"/>
    <property type="evidence" value="ECO:0007669"/>
    <property type="project" value="TreeGrafter"/>
</dbReference>
<evidence type="ECO:0000313" key="8">
    <source>
        <dbReference type="Proteomes" id="UP001153636"/>
    </source>
</evidence>
<proteinExistence type="inferred from homology"/>
<feature type="domain" description="Timeless N-terminal" evidence="5">
    <location>
        <begin position="30"/>
        <end position="286"/>
    </location>
</feature>
<dbReference type="InterPro" id="IPR006906">
    <property type="entry name" value="Timeless_N"/>
</dbReference>
<feature type="domain" description="Timeless C-terminal" evidence="6">
    <location>
        <begin position="901"/>
        <end position="1004"/>
    </location>
</feature>
<dbReference type="GO" id="GO:0048511">
    <property type="term" value="P:rhythmic process"/>
    <property type="evidence" value="ECO:0007669"/>
    <property type="project" value="UniProtKB-KW"/>
</dbReference>
<feature type="compositionally biased region" description="Low complexity" evidence="4">
    <location>
        <begin position="340"/>
        <end position="354"/>
    </location>
</feature>
<name>A0A9P0D922_9CUCU</name>
<reference evidence="7" key="1">
    <citation type="submission" date="2022-01" db="EMBL/GenBank/DDBJ databases">
        <authorList>
            <person name="King R."/>
        </authorList>
    </citation>
    <scope>NUCLEOTIDE SEQUENCE</scope>
</reference>
<feature type="compositionally biased region" description="Polar residues" evidence="4">
    <location>
        <begin position="420"/>
        <end position="432"/>
    </location>
</feature>
<keyword evidence="8" id="KW-1185">Reference proteome</keyword>
<evidence type="ECO:0000256" key="1">
    <source>
        <dbReference type="ARBA" id="ARBA00004123"/>
    </source>
</evidence>
<organism evidence="7 8">
    <name type="scientific">Psylliodes chrysocephalus</name>
    <dbReference type="NCBI Taxonomy" id="3402493"/>
    <lineage>
        <taxon>Eukaryota</taxon>
        <taxon>Metazoa</taxon>
        <taxon>Ecdysozoa</taxon>
        <taxon>Arthropoda</taxon>
        <taxon>Hexapoda</taxon>
        <taxon>Insecta</taxon>
        <taxon>Pterygota</taxon>
        <taxon>Neoptera</taxon>
        <taxon>Endopterygota</taxon>
        <taxon>Coleoptera</taxon>
        <taxon>Polyphaga</taxon>
        <taxon>Cucujiformia</taxon>
        <taxon>Chrysomeloidea</taxon>
        <taxon>Chrysomelidae</taxon>
        <taxon>Galerucinae</taxon>
        <taxon>Alticini</taxon>
        <taxon>Psylliodes</taxon>
    </lineage>
</organism>
<dbReference type="Pfam" id="PF04821">
    <property type="entry name" value="TIMELESS"/>
    <property type="match status" value="1"/>
</dbReference>
<evidence type="ECO:0008006" key="9">
    <source>
        <dbReference type="Google" id="ProtNLM"/>
    </source>
</evidence>
<evidence type="ECO:0000256" key="4">
    <source>
        <dbReference type="SAM" id="MobiDB-lite"/>
    </source>
</evidence>
<dbReference type="OrthoDB" id="6429365at2759"/>